<comment type="similarity">
    <text evidence="1">Belongs to the DSD1 family.</text>
</comment>
<dbReference type="InterPro" id="IPR051466">
    <property type="entry name" value="D-amino_acid_metab_enzyme"/>
</dbReference>
<dbReference type="PANTHER" id="PTHR28004">
    <property type="entry name" value="ZGC:162816-RELATED"/>
    <property type="match status" value="1"/>
</dbReference>
<protein>
    <submittedName>
        <fullName evidence="4">D-TA family PLP-dependent enzyme</fullName>
    </submittedName>
</protein>
<dbReference type="InterPro" id="IPR042208">
    <property type="entry name" value="D-ser_dehydrat-like_sf"/>
</dbReference>
<reference evidence="4 5" key="1">
    <citation type="submission" date="2019-02" db="EMBL/GenBank/DDBJ databases">
        <title>Pedobacter sp. RP-3-8 sp. nov., isolated from Arctic soil.</title>
        <authorList>
            <person name="Dahal R.H."/>
        </authorList>
    </citation>
    <scope>NUCLEOTIDE SEQUENCE [LARGE SCALE GENOMIC DNA]</scope>
    <source>
        <strain evidence="4 5">RP-3-8</strain>
    </source>
</reference>
<dbReference type="SUPFAM" id="SSF51419">
    <property type="entry name" value="PLP-binding barrel"/>
    <property type="match status" value="1"/>
</dbReference>
<sequence length="377" mass="41481">MTSVERPSERDWFKIDNVNELDSPALVFYPNRIADNIKLLLNSIDAVNRLRPHVKTHKSAELTTLMINAGITKFKCATIAEAEMLGRCGAADVLLAYQLVGPKINRYLSLVSAFPSTKFSSLVDNAYSLNELSQAAKHAGLEINVFLDLNLGMNRTGILPNENALAIYLEMSVKEGIKAIGLHGYDGHIHDSSLAERKARWQLAWNSINNLKDQIIANGLPAPIIVAGGSPTYPFYAELTDVECSPGTFVLWDKGYHDACAEQKYAVAAVLITRVISLPDQTKVSLDLGHKSVAAENVLAKRVYFLNAPEAKIIGQSEEHLVLEMPKGHGLKIGDVLYGIPIHICPTVALYDFAATVEEHKVDGAWEIISRKRKINI</sequence>
<feature type="domain" description="D-serine dehydratase-like" evidence="3">
    <location>
        <begin position="268"/>
        <end position="358"/>
    </location>
</feature>
<dbReference type="Pfam" id="PF01168">
    <property type="entry name" value="Ala_racemase_N"/>
    <property type="match status" value="1"/>
</dbReference>
<gene>
    <name evidence="4" type="ORF">EZ444_00600</name>
</gene>
<keyword evidence="5" id="KW-1185">Reference proteome</keyword>
<dbReference type="OrthoDB" id="9788869at2"/>
<dbReference type="Gene3D" id="2.40.37.20">
    <property type="entry name" value="D-serine dehydratase-like domain"/>
    <property type="match status" value="1"/>
</dbReference>
<evidence type="ECO:0000313" key="5">
    <source>
        <dbReference type="Proteomes" id="UP000291117"/>
    </source>
</evidence>
<dbReference type="CDD" id="cd06821">
    <property type="entry name" value="PLPDE_III_D-TA"/>
    <property type="match status" value="1"/>
</dbReference>
<dbReference type="Gene3D" id="3.20.20.10">
    <property type="entry name" value="Alanine racemase"/>
    <property type="match status" value="1"/>
</dbReference>
<dbReference type="GO" id="GO:0036088">
    <property type="term" value="P:D-serine catabolic process"/>
    <property type="evidence" value="ECO:0007669"/>
    <property type="project" value="TreeGrafter"/>
</dbReference>
<evidence type="ECO:0000259" key="3">
    <source>
        <dbReference type="SMART" id="SM01119"/>
    </source>
</evidence>
<dbReference type="InterPro" id="IPR029066">
    <property type="entry name" value="PLP-binding_barrel"/>
</dbReference>
<name>A0A4R0NJX8_9SPHI</name>
<comment type="caution">
    <text evidence="4">The sequence shown here is derived from an EMBL/GenBank/DDBJ whole genome shotgun (WGS) entry which is preliminary data.</text>
</comment>
<keyword evidence="2" id="KW-0456">Lyase</keyword>
<dbReference type="Proteomes" id="UP000291117">
    <property type="component" value="Unassembled WGS sequence"/>
</dbReference>
<dbReference type="PANTHER" id="PTHR28004:SF2">
    <property type="entry name" value="D-SERINE DEHYDRATASE"/>
    <property type="match status" value="1"/>
</dbReference>
<organism evidence="4 5">
    <name type="scientific">Pedobacter hiemivivus</name>
    <dbReference type="NCBI Taxonomy" id="2530454"/>
    <lineage>
        <taxon>Bacteria</taxon>
        <taxon>Pseudomonadati</taxon>
        <taxon>Bacteroidota</taxon>
        <taxon>Sphingobacteriia</taxon>
        <taxon>Sphingobacteriales</taxon>
        <taxon>Sphingobacteriaceae</taxon>
        <taxon>Pedobacter</taxon>
    </lineage>
</organism>
<dbReference type="AlphaFoldDB" id="A0A4R0NJX8"/>
<evidence type="ECO:0000313" key="4">
    <source>
        <dbReference type="EMBL" id="TCC99214.1"/>
    </source>
</evidence>
<accession>A0A4R0NJX8</accession>
<dbReference type="RefSeq" id="WP_131606193.1">
    <property type="nucleotide sequence ID" value="NZ_SJSM01000001.1"/>
</dbReference>
<proteinExistence type="inferred from homology"/>
<dbReference type="InterPro" id="IPR026956">
    <property type="entry name" value="D-ser_dehydrat-like_dom"/>
</dbReference>
<dbReference type="GO" id="GO:0008721">
    <property type="term" value="F:D-serine ammonia-lyase activity"/>
    <property type="evidence" value="ECO:0007669"/>
    <property type="project" value="TreeGrafter"/>
</dbReference>
<evidence type="ECO:0000256" key="1">
    <source>
        <dbReference type="ARBA" id="ARBA00005323"/>
    </source>
</evidence>
<dbReference type="InterPro" id="IPR001608">
    <property type="entry name" value="Ala_racemase_N"/>
</dbReference>
<dbReference type="Pfam" id="PF14031">
    <property type="entry name" value="D-ser_dehydrat"/>
    <property type="match status" value="1"/>
</dbReference>
<dbReference type="EMBL" id="SJSM01000001">
    <property type="protein sequence ID" value="TCC99214.1"/>
    <property type="molecule type" value="Genomic_DNA"/>
</dbReference>
<dbReference type="SMART" id="SM01119">
    <property type="entry name" value="D-ser_dehydrat"/>
    <property type="match status" value="1"/>
</dbReference>
<evidence type="ECO:0000256" key="2">
    <source>
        <dbReference type="ARBA" id="ARBA00023239"/>
    </source>
</evidence>